<dbReference type="Proteomes" id="UP000226420">
    <property type="component" value="Unassembled WGS sequence"/>
</dbReference>
<sequence>MKYKFLSVLSLFISFSACSYNVIERYELKGKIKSYDITMVLAVDGSSVTGSYIYNKNNKNISLKGSYSDGVLNLSESYNGQITGKIDAVSSGGHSFDGEWIGSRKYKFNVERSSKKIDEIVSHYNISTSNDLNNAISIDFVFLDNTRQTLNINIIDDDFQVVIEDVNFDGYPDVRISDNKGAANESYFYYLYNKKSNKYEKSDILSSYVVNPTVLYVDRAVTGFSRDGCCNYIVSILKNNKLQKASYDYQRGKGKLEIININGKVVKTIGIDRKVFEADFLEITNSKL</sequence>
<dbReference type="PROSITE" id="PS51257">
    <property type="entry name" value="PROKAR_LIPOPROTEIN"/>
    <property type="match status" value="1"/>
</dbReference>
<evidence type="ECO:0000313" key="3">
    <source>
        <dbReference type="Proteomes" id="UP000226420"/>
    </source>
</evidence>
<dbReference type="NCBIfam" id="NF047539">
    <property type="entry name" value="XAC2610_fam"/>
    <property type="match status" value="1"/>
</dbReference>
<comment type="caution">
    <text evidence="2">The sequence shown here is derived from an EMBL/GenBank/DDBJ whole genome shotgun (WGS) entry which is preliminary data.</text>
</comment>
<gene>
    <name evidence="2" type="ORF">SAMN02745723_10785</name>
</gene>
<dbReference type="AlphaFoldDB" id="A0AAJ4WBK6"/>
<dbReference type="InterPro" id="IPR058087">
    <property type="entry name" value="XAC2610_dom"/>
</dbReference>
<dbReference type="RefSeq" id="WP_074823310.1">
    <property type="nucleotide sequence ID" value="NZ_FOLW01000007.1"/>
</dbReference>
<organism evidence="2 3">
    <name type="scientific">Pragia fontium DSM 5563 = ATCC 49100</name>
    <dbReference type="NCBI Taxonomy" id="1122977"/>
    <lineage>
        <taxon>Bacteria</taxon>
        <taxon>Pseudomonadati</taxon>
        <taxon>Pseudomonadota</taxon>
        <taxon>Gammaproteobacteria</taxon>
        <taxon>Enterobacterales</taxon>
        <taxon>Budviciaceae</taxon>
        <taxon>Pragia</taxon>
    </lineage>
</organism>
<feature type="chain" id="PRO_5042483312" description="DUF4595 domain-containing protein" evidence="1">
    <location>
        <begin position="20"/>
        <end position="288"/>
    </location>
</feature>
<evidence type="ECO:0000256" key="1">
    <source>
        <dbReference type="SAM" id="SignalP"/>
    </source>
</evidence>
<accession>A0AAJ4WBK6</accession>
<reference evidence="2 3" key="1">
    <citation type="submission" date="2016-10" db="EMBL/GenBank/DDBJ databases">
        <authorList>
            <person name="Varghese N."/>
            <person name="Submissions S."/>
        </authorList>
    </citation>
    <scope>NUCLEOTIDE SEQUENCE [LARGE SCALE GENOMIC DNA]</scope>
    <source>
        <strain evidence="2 3">DSM 5563</strain>
    </source>
</reference>
<proteinExistence type="predicted"/>
<evidence type="ECO:0000313" key="2">
    <source>
        <dbReference type="EMBL" id="SFD05182.1"/>
    </source>
</evidence>
<protein>
    <recommendedName>
        <fullName evidence="4">DUF4595 domain-containing protein</fullName>
    </recommendedName>
</protein>
<name>A0AAJ4WBK6_9GAMM</name>
<keyword evidence="1" id="KW-0732">Signal</keyword>
<dbReference type="EMBL" id="FOLW01000007">
    <property type="protein sequence ID" value="SFD05182.1"/>
    <property type="molecule type" value="Genomic_DNA"/>
</dbReference>
<feature type="signal peptide" evidence="1">
    <location>
        <begin position="1"/>
        <end position="19"/>
    </location>
</feature>
<evidence type="ECO:0008006" key="4">
    <source>
        <dbReference type="Google" id="ProtNLM"/>
    </source>
</evidence>